<evidence type="ECO:0000256" key="6">
    <source>
        <dbReference type="ARBA" id="ARBA00022723"/>
    </source>
</evidence>
<dbReference type="PRINTS" id="PR00463">
    <property type="entry name" value="EP450I"/>
</dbReference>
<dbReference type="OMA" id="DIMIQAR"/>
<dbReference type="Gramene" id="rna15508">
    <property type="protein sequence ID" value="RHN67328.1"/>
    <property type="gene ID" value="gene15508"/>
</dbReference>
<accession>G7IUY3</accession>
<evidence type="ECO:0000313" key="15">
    <source>
        <dbReference type="EMBL" id="RHN67328.1"/>
    </source>
</evidence>
<dbReference type="EnsemblPlants" id="AES70571">
    <property type="protein sequence ID" value="AES70571"/>
    <property type="gene ID" value="MTR_3g057870"/>
</dbReference>
<evidence type="ECO:0000256" key="2">
    <source>
        <dbReference type="ARBA" id="ARBA00004167"/>
    </source>
</evidence>
<dbReference type="EMBL" id="PSQE01000003">
    <property type="protein sequence ID" value="RHN67328.1"/>
    <property type="molecule type" value="Genomic_DNA"/>
</dbReference>
<protein>
    <submittedName>
        <fullName evidence="14">Cytochrome P450 family 71 protein</fullName>
    </submittedName>
    <submittedName>
        <fullName evidence="15">Putative premnaspirodiene oxygenase</fullName>
        <ecNumber evidence="15">1.14.14.151</ecNumber>
    </submittedName>
</protein>
<evidence type="ECO:0000256" key="11">
    <source>
        <dbReference type="ARBA" id="ARBA00023136"/>
    </source>
</evidence>
<sequence length="240" mass="27748">MFLPELKKNYVFAVIENMYKPIKYVTDKFMPYSLSGYDHLSAGSQTTFTTLEWAMSELIKNPQVMEKAQAEVRSVYKEKGYVDESSLHKLKYLKSIIKETFRLHAPSPLLLPRQCSEKCEINGYEIPAKSKVIVNSCSICRDSRYWIEAEKFYPERLIDCSVDYKGVDFEFIPFGAGRRICPGIIFGIANIEISLANLLFHFDWKMPNGNNADELDMIESFGLAVRRKHDLWLVPTTYHS</sequence>
<organism evidence="14 17">
    <name type="scientific">Medicago truncatula</name>
    <name type="common">Barrel medic</name>
    <name type="synonym">Medicago tribuloides</name>
    <dbReference type="NCBI Taxonomy" id="3880"/>
    <lineage>
        <taxon>Eukaryota</taxon>
        <taxon>Viridiplantae</taxon>
        <taxon>Streptophyta</taxon>
        <taxon>Embryophyta</taxon>
        <taxon>Tracheophyta</taxon>
        <taxon>Spermatophyta</taxon>
        <taxon>Magnoliopsida</taxon>
        <taxon>eudicotyledons</taxon>
        <taxon>Gunneridae</taxon>
        <taxon>Pentapetalae</taxon>
        <taxon>rosids</taxon>
        <taxon>fabids</taxon>
        <taxon>Fabales</taxon>
        <taxon>Fabaceae</taxon>
        <taxon>Papilionoideae</taxon>
        <taxon>50 kb inversion clade</taxon>
        <taxon>NPAAA clade</taxon>
        <taxon>Hologalegina</taxon>
        <taxon>IRL clade</taxon>
        <taxon>Trifolieae</taxon>
        <taxon>Medicago</taxon>
    </lineage>
</organism>
<keyword evidence="7" id="KW-1133">Transmembrane helix</keyword>
<evidence type="ECO:0000256" key="13">
    <source>
        <dbReference type="RuleBase" id="RU000461"/>
    </source>
</evidence>
<evidence type="ECO:0000256" key="4">
    <source>
        <dbReference type="ARBA" id="ARBA00022617"/>
    </source>
</evidence>
<evidence type="ECO:0000256" key="10">
    <source>
        <dbReference type="ARBA" id="ARBA00023033"/>
    </source>
</evidence>
<keyword evidence="17" id="KW-1185">Reference proteome</keyword>
<dbReference type="SUPFAM" id="SSF48264">
    <property type="entry name" value="Cytochrome P450"/>
    <property type="match status" value="1"/>
</dbReference>
<dbReference type="InterPro" id="IPR052306">
    <property type="entry name" value="CYP450_71D"/>
</dbReference>
<proteinExistence type="inferred from homology"/>
<dbReference type="FunFam" id="1.10.630.10:FF:000126">
    <property type="entry name" value="Predicted protein"/>
    <property type="match status" value="1"/>
</dbReference>
<dbReference type="STRING" id="3880.G7IUY3"/>
<dbReference type="InterPro" id="IPR001128">
    <property type="entry name" value="Cyt_P450"/>
</dbReference>
<dbReference type="PANTHER" id="PTHR47953:SF19">
    <property type="entry name" value="OS06G0641600 PROTEIN"/>
    <property type="match status" value="1"/>
</dbReference>
<evidence type="ECO:0000313" key="17">
    <source>
        <dbReference type="Proteomes" id="UP000002051"/>
    </source>
</evidence>
<name>G7IUY3_MEDTR</name>
<reference evidence="16" key="3">
    <citation type="submission" date="2015-04" db="UniProtKB">
        <authorList>
            <consortium name="EnsemblPlants"/>
        </authorList>
    </citation>
    <scope>IDENTIFICATION</scope>
    <source>
        <strain evidence="16">cv. Jemalong A17</strain>
    </source>
</reference>
<keyword evidence="10 13" id="KW-0503">Monooxygenase</keyword>
<evidence type="ECO:0000313" key="18">
    <source>
        <dbReference type="Proteomes" id="UP000265566"/>
    </source>
</evidence>
<dbReference type="EC" id="1.14.14.151" evidence="15"/>
<evidence type="ECO:0000256" key="8">
    <source>
        <dbReference type="ARBA" id="ARBA00023002"/>
    </source>
</evidence>
<dbReference type="Proteomes" id="UP000002051">
    <property type="component" value="Chromosome 3"/>
</dbReference>
<evidence type="ECO:0000313" key="14">
    <source>
        <dbReference type="EMBL" id="AES70571.1"/>
    </source>
</evidence>
<evidence type="ECO:0000256" key="7">
    <source>
        <dbReference type="ARBA" id="ARBA00022989"/>
    </source>
</evidence>
<dbReference type="InterPro" id="IPR002401">
    <property type="entry name" value="Cyt_P450_E_grp-I"/>
</dbReference>
<reference evidence="14 17" key="1">
    <citation type="journal article" date="2011" name="Nature">
        <title>The Medicago genome provides insight into the evolution of rhizobial symbioses.</title>
        <authorList>
            <person name="Young N.D."/>
            <person name="Debelle F."/>
            <person name="Oldroyd G.E."/>
            <person name="Geurts R."/>
            <person name="Cannon S.B."/>
            <person name="Udvardi M.K."/>
            <person name="Benedito V.A."/>
            <person name="Mayer K.F."/>
            <person name="Gouzy J."/>
            <person name="Schoof H."/>
            <person name="Van de Peer Y."/>
            <person name="Proost S."/>
            <person name="Cook D.R."/>
            <person name="Meyers B.C."/>
            <person name="Spannagl M."/>
            <person name="Cheung F."/>
            <person name="De Mita S."/>
            <person name="Krishnakumar V."/>
            <person name="Gundlach H."/>
            <person name="Zhou S."/>
            <person name="Mudge J."/>
            <person name="Bharti A.K."/>
            <person name="Murray J.D."/>
            <person name="Naoumkina M.A."/>
            <person name="Rosen B."/>
            <person name="Silverstein K.A."/>
            <person name="Tang H."/>
            <person name="Rombauts S."/>
            <person name="Zhao P.X."/>
            <person name="Zhou P."/>
            <person name="Barbe V."/>
            <person name="Bardou P."/>
            <person name="Bechner M."/>
            <person name="Bellec A."/>
            <person name="Berger A."/>
            <person name="Berges H."/>
            <person name="Bidwell S."/>
            <person name="Bisseling T."/>
            <person name="Choisne N."/>
            <person name="Couloux A."/>
            <person name="Denny R."/>
            <person name="Deshpande S."/>
            <person name="Dai X."/>
            <person name="Doyle J.J."/>
            <person name="Dudez A.M."/>
            <person name="Farmer A.D."/>
            <person name="Fouteau S."/>
            <person name="Franken C."/>
            <person name="Gibelin C."/>
            <person name="Gish J."/>
            <person name="Goldstein S."/>
            <person name="Gonzalez A.J."/>
            <person name="Green P.J."/>
            <person name="Hallab A."/>
            <person name="Hartog M."/>
            <person name="Hua A."/>
            <person name="Humphray S.J."/>
            <person name="Jeong D.H."/>
            <person name="Jing Y."/>
            <person name="Jocker A."/>
            <person name="Kenton S.M."/>
            <person name="Kim D.J."/>
            <person name="Klee K."/>
            <person name="Lai H."/>
            <person name="Lang C."/>
            <person name="Lin S."/>
            <person name="Macmil S.L."/>
            <person name="Magdelenat G."/>
            <person name="Matthews L."/>
            <person name="McCorrison J."/>
            <person name="Monaghan E.L."/>
            <person name="Mun J.H."/>
            <person name="Najar F.Z."/>
            <person name="Nicholson C."/>
            <person name="Noirot C."/>
            <person name="O'Bleness M."/>
            <person name="Paule C.R."/>
            <person name="Poulain J."/>
            <person name="Prion F."/>
            <person name="Qin B."/>
            <person name="Qu C."/>
            <person name="Retzel E.F."/>
            <person name="Riddle C."/>
            <person name="Sallet E."/>
            <person name="Samain S."/>
            <person name="Samson N."/>
            <person name="Sanders I."/>
            <person name="Saurat O."/>
            <person name="Scarpelli C."/>
            <person name="Schiex T."/>
            <person name="Segurens B."/>
            <person name="Severin A.J."/>
            <person name="Sherrier D.J."/>
            <person name="Shi R."/>
            <person name="Sims S."/>
            <person name="Singer S.R."/>
            <person name="Sinharoy S."/>
            <person name="Sterck L."/>
            <person name="Viollet A."/>
            <person name="Wang B.B."/>
            <person name="Wang K."/>
            <person name="Wang M."/>
            <person name="Wang X."/>
            <person name="Warfsmann J."/>
            <person name="Weissenbach J."/>
            <person name="White D.D."/>
            <person name="White J.D."/>
            <person name="Wiley G.B."/>
            <person name="Wincker P."/>
            <person name="Xing Y."/>
            <person name="Yang L."/>
            <person name="Yao Z."/>
            <person name="Ying F."/>
            <person name="Zhai J."/>
            <person name="Zhou L."/>
            <person name="Zuber A."/>
            <person name="Denarie J."/>
            <person name="Dixon R.A."/>
            <person name="May G.D."/>
            <person name="Schwartz D.C."/>
            <person name="Rogers J."/>
            <person name="Quetier F."/>
            <person name="Town C.D."/>
            <person name="Roe B.A."/>
        </authorList>
    </citation>
    <scope>NUCLEOTIDE SEQUENCE [LARGE SCALE GENOMIC DNA]</scope>
    <source>
        <strain evidence="14">A17</strain>
        <strain evidence="16 17">cv. Jemalong A17</strain>
    </source>
</reference>
<dbReference type="GO" id="GO:0020037">
    <property type="term" value="F:heme binding"/>
    <property type="evidence" value="ECO:0007669"/>
    <property type="project" value="InterPro"/>
</dbReference>
<evidence type="ECO:0000256" key="5">
    <source>
        <dbReference type="ARBA" id="ARBA00022692"/>
    </source>
</evidence>
<dbReference type="InterPro" id="IPR017972">
    <property type="entry name" value="Cyt_P450_CS"/>
</dbReference>
<dbReference type="eggNOG" id="KOG0156">
    <property type="taxonomic scope" value="Eukaryota"/>
</dbReference>
<dbReference type="GO" id="GO:0005506">
    <property type="term" value="F:iron ion binding"/>
    <property type="evidence" value="ECO:0007669"/>
    <property type="project" value="InterPro"/>
</dbReference>
<dbReference type="PaxDb" id="3880-AES70571"/>
<feature type="binding site" description="axial binding residue" evidence="12">
    <location>
        <position position="181"/>
    </location>
    <ligand>
        <name>heme</name>
        <dbReference type="ChEBI" id="CHEBI:30413"/>
    </ligand>
    <ligandPart>
        <name>Fe</name>
        <dbReference type="ChEBI" id="CHEBI:18248"/>
    </ligandPart>
</feature>
<dbReference type="PROSITE" id="PS00086">
    <property type="entry name" value="CYTOCHROME_P450"/>
    <property type="match status" value="1"/>
</dbReference>
<evidence type="ECO:0000256" key="9">
    <source>
        <dbReference type="ARBA" id="ARBA00023004"/>
    </source>
</evidence>
<comment type="cofactor">
    <cofactor evidence="1 12">
        <name>heme</name>
        <dbReference type="ChEBI" id="CHEBI:30413"/>
    </cofactor>
</comment>
<reference evidence="15" key="5">
    <citation type="journal article" date="2018" name="Nat. Plants">
        <title>Whole-genome landscape of Medicago truncatula symbiotic genes.</title>
        <authorList>
            <person name="Pecrix Y."/>
            <person name="Gamas P."/>
            <person name="Carrere S."/>
        </authorList>
    </citation>
    <scope>NUCLEOTIDE SEQUENCE</scope>
    <source>
        <tissue evidence="15">Leaves</tissue>
    </source>
</reference>
<dbReference type="GO" id="GO:0016020">
    <property type="term" value="C:membrane"/>
    <property type="evidence" value="ECO:0007669"/>
    <property type="project" value="UniProtKB-SubCell"/>
</dbReference>
<evidence type="ECO:0000256" key="12">
    <source>
        <dbReference type="PIRSR" id="PIRSR602401-1"/>
    </source>
</evidence>
<dbReference type="PRINTS" id="PR00385">
    <property type="entry name" value="P450"/>
</dbReference>
<evidence type="ECO:0000313" key="16">
    <source>
        <dbReference type="EnsemblPlants" id="AES70571"/>
    </source>
</evidence>
<comment type="similarity">
    <text evidence="3 13">Belongs to the cytochrome P450 family.</text>
</comment>
<dbReference type="Proteomes" id="UP000265566">
    <property type="component" value="Chromosome 3"/>
</dbReference>
<evidence type="ECO:0000256" key="1">
    <source>
        <dbReference type="ARBA" id="ARBA00001971"/>
    </source>
</evidence>
<dbReference type="PANTHER" id="PTHR47953">
    <property type="entry name" value="OS08G0105600 PROTEIN"/>
    <property type="match status" value="1"/>
</dbReference>
<keyword evidence="9 12" id="KW-0408">Iron</keyword>
<dbReference type="GO" id="GO:0016491">
    <property type="term" value="F:oxidoreductase activity"/>
    <property type="evidence" value="ECO:0000318"/>
    <property type="project" value="GO_Central"/>
</dbReference>
<comment type="subcellular location">
    <subcellularLocation>
        <location evidence="2">Membrane</location>
        <topology evidence="2">Single-pass membrane protein</topology>
    </subcellularLocation>
</comment>
<dbReference type="Gene3D" id="1.10.630.10">
    <property type="entry name" value="Cytochrome P450"/>
    <property type="match status" value="1"/>
</dbReference>
<reference evidence="18" key="4">
    <citation type="journal article" date="2018" name="Nat. Plants">
        <title>Whole-genome landscape of Medicago truncatula symbiotic genes.</title>
        <authorList>
            <person name="Pecrix Y."/>
            <person name="Staton S.E."/>
            <person name="Sallet E."/>
            <person name="Lelandais-Briere C."/>
            <person name="Moreau S."/>
            <person name="Carrere S."/>
            <person name="Blein T."/>
            <person name="Jardinaud M.F."/>
            <person name="Latrasse D."/>
            <person name="Zouine M."/>
            <person name="Zahm M."/>
            <person name="Kreplak J."/>
            <person name="Mayjonade B."/>
            <person name="Satge C."/>
            <person name="Perez M."/>
            <person name="Cauet S."/>
            <person name="Marande W."/>
            <person name="Chantry-Darmon C."/>
            <person name="Lopez-Roques C."/>
            <person name="Bouchez O."/>
            <person name="Berard A."/>
            <person name="Debelle F."/>
            <person name="Munos S."/>
            <person name="Bendahmane A."/>
            <person name="Berges H."/>
            <person name="Niebel A."/>
            <person name="Buitink J."/>
            <person name="Frugier F."/>
            <person name="Benhamed M."/>
            <person name="Crespi M."/>
            <person name="Gouzy J."/>
            <person name="Gamas P."/>
        </authorList>
    </citation>
    <scope>NUCLEOTIDE SEQUENCE [LARGE SCALE GENOMIC DNA]</scope>
    <source>
        <strain evidence="18">cv. Jemalong A17</strain>
    </source>
</reference>
<reference evidence="14 17" key="2">
    <citation type="journal article" date="2014" name="BMC Genomics">
        <title>An improved genome release (version Mt4.0) for the model legume Medicago truncatula.</title>
        <authorList>
            <person name="Tang H."/>
            <person name="Krishnakumar V."/>
            <person name="Bidwell S."/>
            <person name="Rosen B."/>
            <person name="Chan A."/>
            <person name="Zhou S."/>
            <person name="Gentzbittel L."/>
            <person name="Childs K.L."/>
            <person name="Yandell M."/>
            <person name="Gundlach H."/>
            <person name="Mayer K.F."/>
            <person name="Schwartz D.C."/>
            <person name="Town C.D."/>
        </authorList>
    </citation>
    <scope>GENOME REANNOTATION</scope>
    <source>
        <strain evidence="16 17">cv. Jemalong A17</strain>
    </source>
</reference>
<keyword evidence="4 12" id="KW-0349">Heme</keyword>
<dbReference type="HOGENOM" id="CLU_001570_29_0_1"/>
<gene>
    <name evidence="14" type="ordered locus">MTR_3g057870</name>
    <name evidence="15" type="ORF">MtrunA17_Chr3g0101591</name>
</gene>
<evidence type="ECO:0000256" key="3">
    <source>
        <dbReference type="ARBA" id="ARBA00010617"/>
    </source>
</evidence>
<dbReference type="InterPro" id="IPR036396">
    <property type="entry name" value="Cyt_P450_sf"/>
</dbReference>
<dbReference type="EMBL" id="CM001219">
    <property type="protein sequence ID" value="AES70571.1"/>
    <property type="molecule type" value="Genomic_DNA"/>
</dbReference>
<keyword evidence="6 12" id="KW-0479">Metal-binding</keyword>
<dbReference type="Pfam" id="PF00067">
    <property type="entry name" value="p450"/>
    <property type="match status" value="1"/>
</dbReference>
<keyword evidence="5" id="KW-0812">Transmembrane</keyword>
<dbReference type="GO" id="GO:0016705">
    <property type="term" value="F:oxidoreductase activity, acting on paired donors, with incorporation or reduction of molecular oxygen"/>
    <property type="evidence" value="ECO:0007669"/>
    <property type="project" value="InterPro"/>
</dbReference>
<keyword evidence="11" id="KW-0472">Membrane</keyword>
<keyword evidence="8 13" id="KW-0560">Oxidoreductase</keyword>
<dbReference type="GO" id="GO:0004497">
    <property type="term" value="F:monooxygenase activity"/>
    <property type="evidence" value="ECO:0007669"/>
    <property type="project" value="UniProtKB-KW"/>
</dbReference>
<dbReference type="AlphaFoldDB" id="G7IUY3"/>